<accession>A0AAV3R2U2</accession>
<comment type="caution">
    <text evidence="3">The sequence shown here is derived from an EMBL/GenBank/DDBJ whole genome shotgun (WGS) entry which is preliminary data.</text>
</comment>
<evidence type="ECO:0008006" key="5">
    <source>
        <dbReference type="Google" id="ProtNLM"/>
    </source>
</evidence>
<dbReference type="Proteomes" id="UP001454036">
    <property type="component" value="Unassembled WGS sequence"/>
</dbReference>
<feature type="domain" description="Reverse transcriptase" evidence="1">
    <location>
        <begin position="2"/>
        <end position="181"/>
    </location>
</feature>
<protein>
    <recommendedName>
        <fullName evidence="5">Reverse transcriptase domain-containing protein</fullName>
    </recommendedName>
</protein>
<dbReference type="PANTHER" id="PTHR46890:SF48">
    <property type="entry name" value="RNA-DIRECTED DNA POLYMERASE"/>
    <property type="match status" value="1"/>
</dbReference>
<evidence type="ECO:0000259" key="1">
    <source>
        <dbReference type="Pfam" id="PF00078"/>
    </source>
</evidence>
<dbReference type="InterPro" id="IPR000477">
    <property type="entry name" value="RT_dom"/>
</dbReference>
<sequence length="400" mass="46104">MTQFRPIALCNTVAKVISKSLAIRHKKFLPYVISETQSAFVPKRLIMDNTLLAFEAHHVIKNKKCGKEGYMSIKLDMLKAYDHIEWSFLKAIMIQLGFCSKWVSLVMQQVESGTYSLLSNGAQVGYIKLGKGLRQGDLLSPYLRMGRGLEPPSHLMFADDTLLLGKASIDEAREIMRIQKQCEMCLEVADRITEPTNNTFLSAEIGGNPSYTWQSKFKVKAAYQVQRTMISEASLLPSTSSSNTKNIQQIWKIKLPDKIKHFLYRAVHNQLATIENLLKRQVQVPSLCSLCETEPENSMHVFHNCNYAKEIYRLLNIKQDGGRSRNFREVLEHNWNRLLLDRFQLWVICLWDLWHQINAKIREKSIRSPMEVVKFGDFYQETHKAAPEIIRNLKPPSQPC</sequence>
<dbReference type="Pfam" id="PF00078">
    <property type="entry name" value="RVT_1"/>
    <property type="match status" value="1"/>
</dbReference>
<feature type="domain" description="Reverse transcriptase zinc-binding" evidence="2">
    <location>
        <begin position="217"/>
        <end position="311"/>
    </location>
</feature>
<evidence type="ECO:0000259" key="2">
    <source>
        <dbReference type="Pfam" id="PF13966"/>
    </source>
</evidence>
<gene>
    <name evidence="3" type="ORF">LIER_24896</name>
</gene>
<dbReference type="Pfam" id="PF13966">
    <property type="entry name" value="zf-RVT"/>
    <property type="match status" value="1"/>
</dbReference>
<dbReference type="PANTHER" id="PTHR46890">
    <property type="entry name" value="NON-LTR RETROLELEMENT REVERSE TRANSCRIPTASE-LIKE PROTEIN-RELATED"/>
    <property type="match status" value="1"/>
</dbReference>
<dbReference type="EMBL" id="BAABME010007354">
    <property type="protein sequence ID" value="GAA0170689.1"/>
    <property type="molecule type" value="Genomic_DNA"/>
</dbReference>
<keyword evidence="4" id="KW-1185">Reference proteome</keyword>
<reference evidence="3 4" key="1">
    <citation type="submission" date="2024-01" db="EMBL/GenBank/DDBJ databases">
        <title>The complete chloroplast genome sequence of Lithospermum erythrorhizon: insights into the phylogenetic relationship among Boraginaceae species and the maternal lineages of purple gromwells.</title>
        <authorList>
            <person name="Okada T."/>
            <person name="Watanabe K."/>
        </authorList>
    </citation>
    <scope>NUCLEOTIDE SEQUENCE [LARGE SCALE GENOMIC DNA]</scope>
</reference>
<dbReference type="AlphaFoldDB" id="A0AAV3R2U2"/>
<name>A0AAV3R2U2_LITER</name>
<evidence type="ECO:0000313" key="3">
    <source>
        <dbReference type="EMBL" id="GAA0170689.1"/>
    </source>
</evidence>
<organism evidence="3 4">
    <name type="scientific">Lithospermum erythrorhizon</name>
    <name type="common">Purple gromwell</name>
    <name type="synonym">Lithospermum officinale var. erythrorhizon</name>
    <dbReference type="NCBI Taxonomy" id="34254"/>
    <lineage>
        <taxon>Eukaryota</taxon>
        <taxon>Viridiplantae</taxon>
        <taxon>Streptophyta</taxon>
        <taxon>Embryophyta</taxon>
        <taxon>Tracheophyta</taxon>
        <taxon>Spermatophyta</taxon>
        <taxon>Magnoliopsida</taxon>
        <taxon>eudicotyledons</taxon>
        <taxon>Gunneridae</taxon>
        <taxon>Pentapetalae</taxon>
        <taxon>asterids</taxon>
        <taxon>lamiids</taxon>
        <taxon>Boraginales</taxon>
        <taxon>Boraginaceae</taxon>
        <taxon>Boraginoideae</taxon>
        <taxon>Lithospermeae</taxon>
        <taxon>Lithospermum</taxon>
    </lineage>
</organism>
<evidence type="ECO:0000313" key="4">
    <source>
        <dbReference type="Proteomes" id="UP001454036"/>
    </source>
</evidence>
<dbReference type="InterPro" id="IPR052343">
    <property type="entry name" value="Retrotransposon-Effector_Assoc"/>
</dbReference>
<proteinExistence type="predicted"/>
<dbReference type="InterPro" id="IPR026960">
    <property type="entry name" value="RVT-Znf"/>
</dbReference>